<feature type="domain" description="HTH tetR-type" evidence="5">
    <location>
        <begin position="8"/>
        <end position="68"/>
    </location>
</feature>
<dbReference type="OrthoDB" id="3691941at2"/>
<sequence>MTKRLTAAERTEQLVTAAIGAFSIAGYAGTTTDDVARLASVSQPYVIRLFGSKQRLFIAGVERAADRVEQIFRDAGTELSDLAPAYDRMMLAERELMAMLLHGFAASSDPEIGAVVRDRYGRIYRLIRDLTNSSPAEVRAFLANGMLLTVMSSLRIVGPNPVPAEPWMTELIDSIPNFTNDYEALEGK</sequence>
<name>A0A511ME78_9NOCA</name>
<evidence type="ECO:0000259" key="5">
    <source>
        <dbReference type="PROSITE" id="PS50977"/>
    </source>
</evidence>
<dbReference type="PROSITE" id="PS50977">
    <property type="entry name" value="HTH_TETR_2"/>
    <property type="match status" value="1"/>
</dbReference>
<evidence type="ECO:0000256" key="2">
    <source>
        <dbReference type="ARBA" id="ARBA00023125"/>
    </source>
</evidence>
<evidence type="ECO:0000256" key="3">
    <source>
        <dbReference type="ARBA" id="ARBA00023163"/>
    </source>
</evidence>
<comment type="caution">
    <text evidence="6">The sequence shown here is derived from an EMBL/GenBank/DDBJ whole genome shotgun (WGS) entry which is preliminary data.</text>
</comment>
<dbReference type="PANTHER" id="PTHR30055">
    <property type="entry name" value="HTH-TYPE TRANSCRIPTIONAL REGULATOR RUTR"/>
    <property type="match status" value="1"/>
</dbReference>
<organism evidence="6 7">
    <name type="scientific">Nocardia ninae NBRC 108245</name>
    <dbReference type="NCBI Taxonomy" id="1210091"/>
    <lineage>
        <taxon>Bacteria</taxon>
        <taxon>Bacillati</taxon>
        <taxon>Actinomycetota</taxon>
        <taxon>Actinomycetes</taxon>
        <taxon>Mycobacteriales</taxon>
        <taxon>Nocardiaceae</taxon>
        <taxon>Nocardia</taxon>
    </lineage>
</organism>
<dbReference type="InterPro" id="IPR001647">
    <property type="entry name" value="HTH_TetR"/>
</dbReference>
<evidence type="ECO:0000313" key="7">
    <source>
        <dbReference type="Proteomes" id="UP000321424"/>
    </source>
</evidence>
<protein>
    <recommendedName>
        <fullName evidence="5">HTH tetR-type domain-containing protein</fullName>
    </recommendedName>
</protein>
<evidence type="ECO:0000313" key="6">
    <source>
        <dbReference type="EMBL" id="GEM38791.1"/>
    </source>
</evidence>
<dbReference type="GO" id="GO:0000976">
    <property type="term" value="F:transcription cis-regulatory region binding"/>
    <property type="evidence" value="ECO:0007669"/>
    <property type="project" value="TreeGrafter"/>
</dbReference>
<dbReference type="PANTHER" id="PTHR30055:SF234">
    <property type="entry name" value="HTH-TYPE TRANSCRIPTIONAL REGULATOR BETI"/>
    <property type="match status" value="1"/>
</dbReference>
<dbReference type="InterPro" id="IPR050109">
    <property type="entry name" value="HTH-type_TetR-like_transc_reg"/>
</dbReference>
<dbReference type="AlphaFoldDB" id="A0A511ME78"/>
<keyword evidence="2 4" id="KW-0238">DNA-binding</keyword>
<evidence type="ECO:0000256" key="1">
    <source>
        <dbReference type="ARBA" id="ARBA00023015"/>
    </source>
</evidence>
<keyword evidence="1" id="KW-0805">Transcription regulation</keyword>
<keyword evidence="7" id="KW-1185">Reference proteome</keyword>
<dbReference type="Pfam" id="PF00440">
    <property type="entry name" value="TetR_N"/>
    <property type="match status" value="1"/>
</dbReference>
<accession>A0A511ME78</accession>
<proteinExistence type="predicted"/>
<dbReference type="InterPro" id="IPR009057">
    <property type="entry name" value="Homeodomain-like_sf"/>
</dbReference>
<keyword evidence="3" id="KW-0804">Transcription</keyword>
<evidence type="ECO:0000256" key="4">
    <source>
        <dbReference type="PROSITE-ProRule" id="PRU00335"/>
    </source>
</evidence>
<dbReference type="Proteomes" id="UP000321424">
    <property type="component" value="Unassembled WGS sequence"/>
</dbReference>
<gene>
    <name evidence="6" type="ORF">NN4_33100</name>
</gene>
<reference evidence="6 7" key="1">
    <citation type="submission" date="2019-07" db="EMBL/GenBank/DDBJ databases">
        <title>Whole genome shotgun sequence of Nocardia ninae NBRC 108245.</title>
        <authorList>
            <person name="Hosoyama A."/>
            <person name="Uohara A."/>
            <person name="Ohji S."/>
            <person name="Ichikawa N."/>
        </authorList>
    </citation>
    <scope>NUCLEOTIDE SEQUENCE [LARGE SCALE GENOMIC DNA]</scope>
    <source>
        <strain evidence="6 7">NBRC 108245</strain>
    </source>
</reference>
<dbReference type="GO" id="GO:0003700">
    <property type="term" value="F:DNA-binding transcription factor activity"/>
    <property type="evidence" value="ECO:0007669"/>
    <property type="project" value="TreeGrafter"/>
</dbReference>
<dbReference type="RefSeq" id="WP_147131517.1">
    <property type="nucleotide sequence ID" value="NZ_BJXA01000019.1"/>
</dbReference>
<feature type="DNA-binding region" description="H-T-H motif" evidence="4">
    <location>
        <begin position="31"/>
        <end position="50"/>
    </location>
</feature>
<dbReference type="EMBL" id="BJXA01000019">
    <property type="protein sequence ID" value="GEM38791.1"/>
    <property type="molecule type" value="Genomic_DNA"/>
</dbReference>
<dbReference type="Gene3D" id="1.10.357.10">
    <property type="entry name" value="Tetracycline Repressor, domain 2"/>
    <property type="match status" value="1"/>
</dbReference>
<dbReference type="SUPFAM" id="SSF46689">
    <property type="entry name" value="Homeodomain-like"/>
    <property type="match status" value="1"/>
</dbReference>